<sequence>MFPPPPKPLTEDAFGVIVEHGHPRGSLKFMSTGGLAQAPLKELVLSLQVAFTEVGMISVGLTEGIKEEVKKIEFIDAYQSTMGALKRARELHKQLEEENNKLIEQNKRVENSSRFYPADTPIDTSFAPVTGCEGNNNEEVEGEENIADPNDTSANS</sequence>
<keyword evidence="3" id="KW-1185">Reference proteome</keyword>
<feature type="region of interest" description="Disordered" evidence="1">
    <location>
        <begin position="106"/>
        <end position="156"/>
    </location>
</feature>
<dbReference type="OrthoDB" id="10515188at2759"/>
<reference evidence="3" key="1">
    <citation type="journal article" date="2019" name="Plant Biotechnol. J.">
        <title>Genome sequencing of the Australian wild diploid species Gossypium australe highlights disease resistance and delayed gland morphogenesis.</title>
        <authorList>
            <person name="Cai Y."/>
            <person name="Cai X."/>
            <person name="Wang Q."/>
            <person name="Wang P."/>
            <person name="Zhang Y."/>
            <person name="Cai C."/>
            <person name="Xu Y."/>
            <person name="Wang K."/>
            <person name="Zhou Z."/>
            <person name="Wang C."/>
            <person name="Geng S."/>
            <person name="Li B."/>
            <person name="Dong Q."/>
            <person name="Hou Y."/>
            <person name="Wang H."/>
            <person name="Ai P."/>
            <person name="Liu Z."/>
            <person name="Yi F."/>
            <person name="Sun M."/>
            <person name="An G."/>
            <person name="Cheng J."/>
            <person name="Zhang Y."/>
            <person name="Shi Q."/>
            <person name="Xie Y."/>
            <person name="Shi X."/>
            <person name="Chang Y."/>
            <person name="Huang F."/>
            <person name="Chen Y."/>
            <person name="Hong S."/>
            <person name="Mi L."/>
            <person name="Sun Q."/>
            <person name="Zhang L."/>
            <person name="Zhou B."/>
            <person name="Peng R."/>
            <person name="Zhang X."/>
            <person name="Liu F."/>
        </authorList>
    </citation>
    <scope>NUCLEOTIDE SEQUENCE [LARGE SCALE GENOMIC DNA]</scope>
    <source>
        <strain evidence="3">cv. PA1801</strain>
    </source>
</reference>
<dbReference type="AlphaFoldDB" id="A0A5B6UGU7"/>
<proteinExistence type="predicted"/>
<feature type="compositionally biased region" description="Acidic residues" evidence="1">
    <location>
        <begin position="136"/>
        <end position="146"/>
    </location>
</feature>
<dbReference type="EMBL" id="SMMG02000012">
    <property type="protein sequence ID" value="KAA3455764.1"/>
    <property type="molecule type" value="Genomic_DNA"/>
</dbReference>
<dbReference type="Proteomes" id="UP000325315">
    <property type="component" value="Unassembled WGS sequence"/>
</dbReference>
<evidence type="ECO:0000313" key="2">
    <source>
        <dbReference type="EMBL" id="KAA3455764.1"/>
    </source>
</evidence>
<protein>
    <submittedName>
        <fullName evidence="2">Myocilin</fullName>
    </submittedName>
</protein>
<evidence type="ECO:0000313" key="3">
    <source>
        <dbReference type="Proteomes" id="UP000325315"/>
    </source>
</evidence>
<comment type="caution">
    <text evidence="2">The sequence shown here is derived from an EMBL/GenBank/DDBJ whole genome shotgun (WGS) entry which is preliminary data.</text>
</comment>
<organism evidence="2 3">
    <name type="scientific">Gossypium australe</name>
    <dbReference type="NCBI Taxonomy" id="47621"/>
    <lineage>
        <taxon>Eukaryota</taxon>
        <taxon>Viridiplantae</taxon>
        <taxon>Streptophyta</taxon>
        <taxon>Embryophyta</taxon>
        <taxon>Tracheophyta</taxon>
        <taxon>Spermatophyta</taxon>
        <taxon>Magnoliopsida</taxon>
        <taxon>eudicotyledons</taxon>
        <taxon>Gunneridae</taxon>
        <taxon>Pentapetalae</taxon>
        <taxon>rosids</taxon>
        <taxon>malvids</taxon>
        <taxon>Malvales</taxon>
        <taxon>Malvaceae</taxon>
        <taxon>Malvoideae</taxon>
        <taxon>Gossypium</taxon>
    </lineage>
</organism>
<accession>A0A5B6UGU7</accession>
<gene>
    <name evidence="2" type="ORF">EPI10_018757</name>
</gene>
<name>A0A5B6UGU7_9ROSI</name>
<evidence type="ECO:0000256" key="1">
    <source>
        <dbReference type="SAM" id="MobiDB-lite"/>
    </source>
</evidence>